<keyword evidence="3" id="KW-1185">Reference proteome</keyword>
<evidence type="ECO:0000313" key="2">
    <source>
        <dbReference type="EMBL" id="KAK9997419.1"/>
    </source>
</evidence>
<accession>A0AAW2CGR3</accession>
<gene>
    <name evidence="2" type="ORF">SO802_022105</name>
</gene>
<evidence type="ECO:0000313" key="3">
    <source>
        <dbReference type="Proteomes" id="UP001459277"/>
    </source>
</evidence>
<reference evidence="2 3" key="1">
    <citation type="submission" date="2024-01" db="EMBL/GenBank/DDBJ databases">
        <title>A telomere-to-telomere, gap-free genome of sweet tea (Lithocarpus litseifolius).</title>
        <authorList>
            <person name="Zhou J."/>
        </authorList>
    </citation>
    <scope>NUCLEOTIDE SEQUENCE [LARGE SCALE GENOMIC DNA]</scope>
    <source>
        <strain evidence="2">Zhou-2022a</strain>
        <tissue evidence="2">Leaf</tissue>
    </source>
</reference>
<proteinExistence type="predicted"/>
<dbReference type="AlphaFoldDB" id="A0AAW2CGR3"/>
<dbReference type="Proteomes" id="UP001459277">
    <property type="component" value="Unassembled WGS sequence"/>
</dbReference>
<feature type="region of interest" description="Disordered" evidence="1">
    <location>
        <begin position="30"/>
        <end position="53"/>
    </location>
</feature>
<evidence type="ECO:0000256" key="1">
    <source>
        <dbReference type="SAM" id="MobiDB-lite"/>
    </source>
</evidence>
<comment type="caution">
    <text evidence="2">The sequence shown here is derived from an EMBL/GenBank/DDBJ whole genome shotgun (WGS) entry which is preliminary data.</text>
</comment>
<sequence>MDYGFCRGDRMSSIHLEGCGFPSTLTAPHLWGGGNQSTQGAVHNPGSVRQNPPPLAAPSGFGTWKTLPIIAPDTCGGALRWAARCGEGRFHWWRAVAEQAYSDSE</sequence>
<dbReference type="EMBL" id="JAZDWU010000007">
    <property type="protein sequence ID" value="KAK9997419.1"/>
    <property type="molecule type" value="Genomic_DNA"/>
</dbReference>
<name>A0AAW2CGR3_9ROSI</name>
<organism evidence="2 3">
    <name type="scientific">Lithocarpus litseifolius</name>
    <dbReference type="NCBI Taxonomy" id="425828"/>
    <lineage>
        <taxon>Eukaryota</taxon>
        <taxon>Viridiplantae</taxon>
        <taxon>Streptophyta</taxon>
        <taxon>Embryophyta</taxon>
        <taxon>Tracheophyta</taxon>
        <taxon>Spermatophyta</taxon>
        <taxon>Magnoliopsida</taxon>
        <taxon>eudicotyledons</taxon>
        <taxon>Gunneridae</taxon>
        <taxon>Pentapetalae</taxon>
        <taxon>rosids</taxon>
        <taxon>fabids</taxon>
        <taxon>Fagales</taxon>
        <taxon>Fagaceae</taxon>
        <taxon>Lithocarpus</taxon>
    </lineage>
</organism>
<protein>
    <submittedName>
        <fullName evidence="2">Uncharacterized protein</fullName>
    </submittedName>
</protein>